<organism evidence="1 2">
    <name type="scientific">Marinilabilia rubra</name>
    <dbReference type="NCBI Taxonomy" id="2162893"/>
    <lineage>
        <taxon>Bacteria</taxon>
        <taxon>Pseudomonadati</taxon>
        <taxon>Bacteroidota</taxon>
        <taxon>Bacteroidia</taxon>
        <taxon>Marinilabiliales</taxon>
        <taxon>Marinilabiliaceae</taxon>
        <taxon>Marinilabilia</taxon>
    </lineage>
</organism>
<name>A0A2U2B5F4_9BACT</name>
<evidence type="ECO:0000313" key="1">
    <source>
        <dbReference type="EMBL" id="PWD98263.1"/>
    </source>
</evidence>
<keyword evidence="2" id="KW-1185">Reference proteome</keyword>
<dbReference type="Proteomes" id="UP000244956">
    <property type="component" value="Unassembled WGS sequence"/>
</dbReference>
<gene>
    <name evidence="1" type="ORF">DDZ16_16660</name>
</gene>
<evidence type="ECO:0008006" key="3">
    <source>
        <dbReference type="Google" id="ProtNLM"/>
    </source>
</evidence>
<reference evidence="1 2" key="1">
    <citation type="submission" date="2018-05" db="EMBL/GenBank/DDBJ databases">
        <title>Marinilabilia rubrum sp. nov., isolated from saltern sediment.</title>
        <authorList>
            <person name="Zhang R."/>
        </authorList>
    </citation>
    <scope>NUCLEOTIDE SEQUENCE [LARGE SCALE GENOMIC DNA]</scope>
    <source>
        <strain evidence="1 2">WTE16</strain>
    </source>
</reference>
<comment type="caution">
    <text evidence="1">The sequence shown here is derived from an EMBL/GenBank/DDBJ whole genome shotgun (WGS) entry which is preliminary data.</text>
</comment>
<dbReference type="OrthoDB" id="3521766at2"/>
<accession>A0A2U2B5F4</accession>
<dbReference type="AlphaFoldDB" id="A0A2U2B5F4"/>
<proteinExistence type="predicted"/>
<protein>
    <recommendedName>
        <fullName evidence="3">WG repeat-containing protein</fullName>
    </recommendedName>
</protein>
<dbReference type="EMBL" id="QEWP01000017">
    <property type="protein sequence ID" value="PWD98263.1"/>
    <property type="molecule type" value="Genomic_DNA"/>
</dbReference>
<sequence>MKAINCTKSKTKITHHIIFLKILIASLSINTYGQVAKDSLLNLATTEIGILNFKKADLYLTEVEEKDSLNPRLLYLRAEMKLFQGEGIFLNYLEKIKKTGKHNIYNLMKLKHAVFIGLSEADSLIQNYLANYPENGEVNLMKWLLELDKGNFEHCKKTAKKISSETIFKFLPYLALHNSSWDRNYQNAIFYMDYVEQIIGKEFYGSKYREILGILSKTKTAIPENGNYELPFASCGPGVGFYMIDEKGDSLKIEIDTGTGYNMMTVHDKSLGKSISGSDILVTKNGISYNYMDKPADLHYKKAILANPPYKNLIFGYFDGRFSKADGCSSPFIFKNRAIHIDPQKEEVWLLDYNTLQNYISENQDEIVKVPYIVRNGWIFIPCKVNGKEVLMQLETGSRDICFNSLSLKALNLESYSGAIEWNGKDYPIDKVDCVLEIGRIKYQVEGGLVIKRIPNWYYGLASAGDIGPVFMNNFAYTIDVFNQQIIFKINR</sequence>
<evidence type="ECO:0000313" key="2">
    <source>
        <dbReference type="Proteomes" id="UP000244956"/>
    </source>
</evidence>
<dbReference type="RefSeq" id="WP_109265614.1">
    <property type="nucleotide sequence ID" value="NZ_QEWP01000017.1"/>
</dbReference>